<dbReference type="SUPFAM" id="SSF110395">
    <property type="entry name" value="CutC-like"/>
    <property type="match status" value="1"/>
</dbReference>
<protein>
    <recommendedName>
        <fullName evidence="2">Copper homeostasis protein cutC homolog</fullName>
    </recommendedName>
</protein>
<dbReference type="Gene3D" id="3.20.20.380">
    <property type="entry name" value="Copper homeostasis (CutC) domain"/>
    <property type="match status" value="1"/>
</dbReference>
<evidence type="ECO:0000313" key="3">
    <source>
        <dbReference type="EMBL" id="GAA4889768.1"/>
    </source>
</evidence>
<keyword evidence="4" id="KW-1185">Reference proteome</keyword>
<dbReference type="Proteomes" id="UP001501521">
    <property type="component" value="Unassembled WGS sequence"/>
</dbReference>
<proteinExistence type="inferred from homology"/>
<name>A0ABP9EXK2_9ACTN</name>
<evidence type="ECO:0000313" key="4">
    <source>
        <dbReference type="Proteomes" id="UP001501521"/>
    </source>
</evidence>
<dbReference type="PANTHER" id="PTHR12598:SF0">
    <property type="entry name" value="COPPER HOMEOSTASIS PROTEIN CUTC HOMOLOG"/>
    <property type="match status" value="1"/>
</dbReference>
<comment type="similarity">
    <text evidence="1">Belongs to the CutC family.</text>
</comment>
<gene>
    <name evidence="3" type="ORF">GCM10025789_02760</name>
</gene>
<comment type="caution">
    <text evidence="3">The sequence shown here is derived from an EMBL/GenBank/DDBJ whole genome shotgun (WGS) entry which is preliminary data.</text>
</comment>
<dbReference type="Pfam" id="PF03932">
    <property type="entry name" value="CutC"/>
    <property type="match status" value="1"/>
</dbReference>
<evidence type="ECO:0000256" key="1">
    <source>
        <dbReference type="ARBA" id="ARBA00007768"/>
    </source>
</evidence>
<reference evidence="4" key="1">
    <citation type="journal article" date="2019" name="Int. J. Syst. Evol. Microbiol.">
        <title>The Global Catalogue of Microorganisms (GCM) 10K type strain sequencing project: providing services to taxonomists for standard genome sequencing and annotation.</title>
        <authorList>
            <consortium name="The Broad Institute Genomics Platform"/>
            <consortium name="The Broad Institute Genome Sequencing Center for Infectious Disease"/>
            <person name="Wu L."/>
            <person name="Ma J."/>
        </authorList>
    </citation>
    <scope>NUCLEOTIDE SEQUENCE [LARGE SCALE GENOMIC DNA]</scope>
    <source>
        <strain evidence="4">JCM 19125</strain>
    </source>
</reference>
<evidence type="ECO:0000256" key="2">
    <source>
        <dbReference type="ARBA" id="ARBA00019014"/>
    </source>
</evidence>
<accession>A0ABP9EXK2</accession>
<dbReference type="PANTHER" id="PTHR12598">
    <property type="entry name" value="COPPER HOMEOSTASIS PROTEIN CUTC"/>
    <property type="match status" value="1"/>
</dbReference>
<sequence>MLSLTRFGNWQAGHMSLLEVIALHAADAERAEAGGADRLELVGTMDDDGLSPEPRVVDKVRRATTIHLRPMVRLRAGFGTDGGEVTRLKGLIAAYRDAGADGVVLGFLNGANRVDLEVLTELVGDGSLPWTFHRAIDHCLDADRAWRDVRTLPGLSQVLTAGSVRGVDQGLDDLLRRAKADDGVARLIMAGGGLKPEHVPWLVRAGVRAFHIGSPARPGGSFKAYVDAELVESWRDLLDTEVAHARKPH</sequence>
<dbReference type="EMBL" id="BAABLV010000005">
    <property type="protein sequence ID" value="GAA4889768.1"/>
    <property type="molecule type" value="Genomic_DNA"/>
</dbReference>
<organism evidence="3 4">
    <name type="scientific">Tessaracoccus lubricantis</name>
    <dbReference type="NCBI Taxonomy" id="545543"/>
    <lineage>
        <taxon>Bacteria</taxon>
        <taxon>Bacillati</taxon>
        <taxon>Actinomycetota</taxon>
        <taxon>Actinomycetes</taxon>
        <taxon>Propionibacteriales</taxon>
        <taxon>Propionibacteriaceae</taxon>
        <taxon>Tessaracoccus</taxon>
    </lineage>
</organism>
<dbReference type="InterPro" id="IPR005627">
    <property type="entry name" value="CutC-like"/>
</dbReference>
<dbReference type="InterPro" id="IPR036822">
    <property type="entry name" value="CutC-like_dom_sf"/>
</dbReference>